<protein>
    <submittedName>
        <fullName evidence="4">Mandelate racemase/muconate lactonizing enzyme family protein</fullName>
    </submittedName>
</protein>
<dbReference type="AlphaFoldDB" id="A0AAJ6CWB3"/>
<keyword evidence="1" id="KW-0456">Lyase</keyword>
<reference evidence="4" key="2">
    <citation type="journal article" date="2023" name="Nat. Commun.">
        <title>Cultivation of marine bacteria of the SAR202 clade.</title>
        <authorList>
            <person name="Lim Y."/>
            <person name="Seo J.H."/>
            <person name="Giovannoni S.J."/>
            <person name="Kang I."/>
            <person name="Cho J.C."/>
        </authorList>
    </citation>
    <scope>NUCLEOTIDE SEQUENCE</scope>
    <source>
        <strain evidence="4">JH1073</strain>
    </source>
</reference>
<dbReference type="Pfam" id="PF13378">
    <property type="entry name" value="MR_MLE_C"/>
    <property type="match status" value="1"/>
</dbReference>
<dbReference type="Pfam" id="PF02746">
    <property type="entry name" value="MR_MLE_N"/>
    <property type="match status" value="1"/>
</dbReference>
<reference evidence="5 6" key="1">
    <citation type="submission" date="2019-11" db="EMBL/GenBank/DDBJ databases">
        <authorList>
            <person name="Cho J.-C."/>
        </authorList>
    </citation>
    <scope>NUCLEOTIDE SEQUENCE [LARGE SCALE GENOMIC DNA]</scope>
    <source>
        <strain evidence="4 5">JH1073</strain>
        <strain evidence="3 6">JH702</strain>
    </source>
</reference>
<dbReference type="Proteomes" id="UP001321249">
    <property type="component" value="Unassembled WGS sequence"/>
</dbReference>
<reference evidence="5" key="3">
    <citation type="submission" date="2023-06" db="EMBL/GenBank/DDBJ databases">
        <title>Pangenomics reveal diversification of enzyme families and niche specialization in globally abundant SAR202 bacteria.</title>
        <authorList>
            <person name="Saw J.H.W."/>
        </authorList>
    </citation>
    <scope>NUCLEOTIDE SEQUENCE [LARGE SCALE GENOMIC DNA]</scope>
    <source>
        <strain evidence="5">JH1073</strain>
    </source>
</reference>
<evidence type="ECO:0000259" key="2">
    <source>
        <dbReference type="SMART" id="SM00922"/>
    </source>
</evidence>
<gene>
    <name evidence="3" type="ORF">GKO46_13375</name>
    <name evidence="4" type="ORF">GKO48_12575</name>
</gene>
<evidence type="ECO:0000313" key="3">
    <source>
        <dbReference type="EMBL" id="MDG0868053.1"/>
    </source>
</evidence>
<dbReference type="Proteomes" id="UP001219901">
    <property type="component" value="Chromosome"/>
</dbReference>
<dbReference type="SUPFAM" id="SSF54826">
    <property type="entry name" value="Enolase N-terminal domain-like"/>
    <property type="match status" value="1"/>
</dbReference>
<evidence type="ECO:0000313" key="5">
    <source>
        <dbReference type="Proteomes" id="UP001219901"/>
    </source>
</evidence>
<dbReference type="InterPro" id="IPR034593">
    <property type="entry name" value="DgoD-like"/>
</dbReference>
<dbReference type="SUPFAM" id="SSF51604">
    <property type="entry name" value="Enolase C-terminal domain-like"/>
    <property type="match status" value="1"/>
</dbReference>
<dbReference type="PANTHER" id="PTHR48080:SF2">
    <property type="entry name" value="D-GALACTONATE DEHYDRATASE"/>
    <property type="match status" value="1"/>
</dbReference>
<dbReference type="Gene3D" id="3.30.390.10">
    <property type="entry name" value="Enolase-like, N-terminal domain"/>
    <property type="match status" value="1"/>
</dbReference>
<accession>A0AAJ6CWB3</accession>
<dbReference type="GO" id="GO:0016829">
    <property type="term" value="F:lyase activity"/>
    <property type="evidence" value="ECO:0007669"/>
    <property type="project" value="UniProtKB-KW"/>
</dbReference>
<dbReference type="InterPro" id="IPR036849">
    <property type="entry name" value="Enolase-like_C_sf"/>
</dbReference>
<keyword evidence="5" id="KW-1185">Reference proteome</keyword>
<dbReference type="InterPro" id="IPR029017">
    <property type="entry name" value="Enolase-like_N"/>
</dbReference>
<dbReference type="SFLD" id="SFLDG00179">
    <property type="entry name" value="mandelate_racemase"/>
    <property type="match status" value="1"/>
</dbReference>
<dbReference type="SFLD" id="SFLDS00001">
    <property type="entry name" value="Enolase"/>
    <property type="match status" value="1"/>
</dbReference>
<proteinExistence type="predicted"/>
<dbReference type="InterPro" id="IPR013341">
    <property type="entry name" value="Mandelate_racemase_N_dom"/>
</dbReference>
<dbReference type="SMART" id="SM00922">
    <property type="entry name" value="MR_MLE"/>
    <property type="match status" value="1"/>
</dbReference>
<dbReference type="EMBL" id="WMBE01000006">
    <property type="protein sequence ID" value="MDG0868053.1"/>
    <property type="molecule type" value="Genomic_DNA"/>
</dbReference>
<feature type="domain" description="Mandelate racemase/muconate lactonizing enzyme C-terminal" evidence="2">
    <location>
        <begin position="120"/>
        <end position="234"/>
    </location>
</feature>
<evidence type="ECO:0000256" key="1">
    <source>
        <dbReference type="ARBA" id="ARBA00023239"/>
    </source>
</evidence>
<sequence>MRNREYVYVEVNTDEGVTGWGEITGTSAVSNRAVCASLRHVSDLIKGDDPRLIEVIWNKIFRSFTYMGSRGATTNIISGIDIALWDIRGKVLGLPISELFGGPVREGIPIYCHPEDGSSVEDSIQHAKAIKATGQKSLKTDPWFPHHTEESNGYLTGQLSAEAENHGVEIIAGMREALGPDFEILIDCHGRFDAPTAIRLAKALEPYNIFWFEEPVPVESTHALRQVRENVNVPICVGERIHTRWEFIPILENELADFIMPDVTWTGGISEIKKIATMAEAYYVPISPHDASGPINVLAGAHAMASVPNHYRVETSRAKLNAYDVMIDHPLDIRGDKIYLSDRPGLGIELDKDYMRANALEGYRD</sequence>
<dbReference type="PANTHER" id="PTHR48080">
    <property type="entry name" value="D-GALACTONATE DEHYDRATASE-RELATED"/>
    <property type="match status" value="1"/>
</dbReference>
<dbReference type="EMBL" id="CP046147">
    <property type="protein sequence ID" value="WFG40820.1"/>
    <property type="molecule type" value="Genomic_DNA"/>
</dbReference>
<dbReference type="CDD" id="cd03316">
    <property type="entry name" value="MR_like"/>
    <property type="match status" value="1"/>
</dbReference>
<organism evidence="4 5">
    <name type="scientific">Candidatus Lucifugimonas marina</name>
    <dbReference type="NCBI Taxonomy" id="3038979"/>
    <lineage>
        <taxon>Bacteria</taxon>
        <taxon>Bacillati</taxon>
        <taxon>Chloroflexota</taxon>
        <taxon>Dehalococcoidia</taxon>
        <taxon>SAR202 cluster</taxon>
        <taxon>Candidatus Lucifugimonadales</taxon>
        <taxon>Candidatus Lucifugimonadaceae</taxon>
        <taxon>Candidatus Lucifugimonas</taxon>
    </lineage>
</organism>
<name>A0AAJ6CWB3_9CHLR</name>
<dbReference type="InterPro" id="IPR013342">
    <property type="entry name" value="Mandelate_racemase_C"/>
</dbReference>
<dbReference type="Gene3D" id="3.20.20.120">
    <property type="entry name" value="Enolase-like C-terminal domain"/>
    <property type="match status" value="1"/>
</dbReference>
<dbReference type="InterPro" id="IPR029065">
    <property type="entry name" value="Enolase_C-like"/>
</dbReference>
<evidence type="ECO:0000313" key="4">
    <source>
        <dbReference type="EMBL" id="WFG40820.1"/>
    </source>
</evidence>
<evidence type="ECO:0000313" key="6">
    <source>
        <dbReference type="Proteomes" id="UP001321249"/>
    </source>
</evidence>